<dbReference type="PANTHER" id="PTHR33154:SF18">
    <property type="entry name" value="ARSENICAL RESISTANCE OPERON REPRESSOR"/>
    <property type="match status" value="1"/>
</dbReference>
<dbReference type="PROSITE" id="PS00846">
    <property type="entry name" value="HTH_ARSR_1"/>
    <property type="match status" value="1"/>
</dbReference>
<evidence type="ECO:0000256" key="2">
    <source>
        <dbReference type="ARBA" id="ARBA00023125"/>
    </source>
</evidence>
<protein>
    <submittedName>
        <fullName evidence="5">Transcriptional regulator, ArsR family</fullName>
    </submittedName>
</protein>
<evidence type="ECO:0000313" key="5">
    <source>
        <dbReference type="EMBL" id="SEJ21680.1"/>
    </source>
</evidence>
<dbReference type="InterPro" id="IPR051081">
    <property type="entry name" value="HTH_MetalResp_TranReg"/>
</dbReference>
<name>A0A1H6X9W8_9FIRM</name>
<dbReference type="PANTHER" id="PTHR33154">
    <property type="entry name" value="TRANSCRIPTIONAL REGULATOR, ARSR FAMILY"/>
    <property type="match status" value="1"/>
</dbReference>
<evidence type="ECO:0000256" key="1">
    <source>
        <dbReference type="ARBA" id="ARBA00023015"/>
    </source>
</evidence>
<dbReference type="Pfam" id="PF01022">
    <property type="entry name" value="HTH_5"/>
    <property type="match status" value="1"/>
</dbReference>
<dbReference type="CDD" id="cd00090">
    <property type="entry name" value="HTH_ARSR"/>
    <property type="match status" value="1"/>
</dbReference>
<sequence>MIKSYSETAKKFKVLSDPNRLMILDMISCSEMCACDILEKLQISQSTLSHHMKQLFDCGLIDIRRDGKWSYYSLHETGIQYLEFDLHNLATNTKDCICKIVPNK</sequence>
<dbReference type="InterPro" id="IPR001845">
    <property type="entry name" value="HTH_ArsR_DNA-bd_dom"/>
</dbReference>
<dbReference type="SUPFAM" id="SSF46785">
    <property type="entry name" value="Winged helix' DNA-binding domain"/>
    <property type="match status" value="1"/>
</dbReference>
<gene>
    <name evidence="5" type="ORF">SAMN05660742_104193</name>
</gene>
<keyword evidence="1" id="KW-0805">Transcription regulation</keyword>
<feature type="domain" description="HTH arsR-type" evidence="4">
    <location>
        <begin position="1"/>
        <end position="94"/>
    </location>
</feature>
<dbReference type="GO" id="GO:0003677">
    <property type="term" value="F:DNA binding"/>
    <property type="evidence" value="ECO:0007669"/>
    <property type="project" value="UniProtKB-KW"/>
</dbReference>
<keyword evidence="6" id="KW-1185">Reference proteome</keyword>
<dbReference type="RefSeq" id="WP_091830047.1">
    <property type="nucleotide sequence ID" value="NZ_FNZK01000004.1"/>
</dbReference>
<accession>A0A1H6X9W8</accession>
<dbReference type="AlphaFoldDB" id="A0A1H6X9W8"/>
<proteinExistence type="predicted"/>
<evidence type="ECO:0000313" key="6">
    <source>
        <dbReference type="Proteomes" id="UP000199662"/>
    </source>
</evidence>
<dbReference type="PRINTS" id="PR00778">
    <property type="entry name" value="HTHARSR"/>
</dbReference>
<dbReference type="InterPro" id="IPR036390">
    <property type="entry name" value="WH_DNA-bd_sf"/>
</dbReference>
<dbReference type="EMBL" id="FNZK01000004">
    <property type="protein sequence ID" value="SEJ21680.1"/>
    <property type="molecule type" value="Genomic_DNA"/>
</dbReference>
<dbReference type="InterPro" id="IPR011991">
    <property type="entry name" value="ArsR-like_HTH"/>
</dbReference>
<reference evidence="5 6" key="1">
    <citation type="submission" date="2016-10" db="EMBL/GenBank/DDBJ databases">
        <authorList>
            <person name="de Groot N.N."/>
        </authorList>
    </citation>
    <scope>NUCLEOTIDE SEQUENCE [LARGE SCALE GENOMIC DNA]</scope>
    <source>
        <strain evidence="5 6">DSM 2179</strain>
    </source>
</reference>
<evidence type="ECO:0000259" key="4">
    <source>
        <dbReference type="PROSITE" id="PS50987"/>
    </source>
</evidence>
<dbReference type="Proteomes" id="UP000199662">
    <property type="component" value="Unassembled WGS sequence"/>
</dbReference>
<keyword evidence="3" id="KW-0804">Transcription</keyword>
<organism evidence="5 6">
    <name type="scientific">Propionispira arboris</name>
    <dbReference type="NCBI Taxonomy" id="84035"/>
    <lineage>
        <taxon>Bacteria</taxon>
        <taxon>Bacillati</taxon>
        <taxon>Bacillota</taxon>
        <taxon>Negativicutes</taxon>
        <taxon>Selenomonadales</taxon>
        <taxon>Selenomonadaceae</taxon>
        <taxon>Propionispira</taxon>
    </lineage>
</organism>
<dbReference type="STRING" id="84035.SAMN05660742_104193"/>
<dbReference type="SMART" id="SM00418">
    <property type="entry name" value="HTH_ARSR"/>
    <property type="match status" value="1"/>
</dbReference>
<dbReference type="InterPro" id="IPR036388">
    <property type="entry name" value="WH-like_DNA-bd_sf"/>
</dbReference>
<dbReference type="Gene3D" id="1.10.10.10">
    <property type="entry name" value="Winged helix-like DNA-binding domain superfamily/Winged helix DNA-binding domain"/>
    <property type="match status" value="1"/>
</dbReference>
<evidence type="ECO:0000256" key="3">
    <source>
        <dbReference type="ARBA" id="ARBA00023163"/>
    </source>
</evidence>
<dbReference type="GO" id="GO:0003700">
    <property type="term" value="F:DNA-binding transcription factor activity"/>
    <property type="evidence" value="ECO:0007669"/>
    <property type="project" value="InterPro"/>
</dbReference>
<dbReference type="InterPro" id="IPR018334">
    <property type="entry name" value="ArsR_HTH"/>
</dbReference>
<dbReference type="PROSITE" id="PS50987">
    <property type="entry name" value="HTH_ARSR_2"/>
    <property type="match status" value="1"/>
</dbReference>
<keyword evidence="2" id="KW-0238">DNA-binding</keyword>
<dbReference type="NCBIfam" id="NF033788">
    <property type="entry name" value="HTH_metalloreg"/>
    <property type="match status" value="1"/>
</dbReference>